<evidence type="ECO:0000256" key="6">
    <source>
        <dbReference type="ARBA" id="ARBA00023204"/>
    </source>
</evidence>
<feature type="binding site" evidence="7">
    <location>
        <position position="107"/>
    </location>
    <ligand>
        <name>Zn(2+)</name>
        <dbReference type="ChEBI" id="CHEBI:29105"/>
        <label>1</label>
    </ligand>
</feature>
<dbReference type="InterPro" id="IPR036237">
    <property type="entry name" value="Xyl_isomerase-like_sf"/>
</dbReference>
<proteinExistence type="inferred from homology"/>
<name>A0ABS8CVD7_9FIRM</name>
<protein>
    <recommendedName>
        <fullName evidence="7">Probable endonuclease 4</fullName>
        <ecNumber evidence="7">3.1.21.2</ecNumber>
    </recommendedName>
    <alternativeName>
        <fullName evidence="7">Endodeoxyribonuclease IV</fullName>
    </alternativeName>
    <alternativeName>
        <fullName evidence="7">Endonuclease IV</fullName>
    </alternativeName>
</protein>
<dbReference type="Pfam" id="PF01261">
    <property type="entry name" value="AP_endonuc_2"/>
    <property type="match status" value="1"/>
</dbReference>
<evidence type="ECO:0000313" key="10">
    <source>
        <dbReference type="Proteomes" id="UP001299409"/>
    </source>
</evidence>
<comment type="catalytic activity">
    <reaction evidence="7">
        <text>Endonucleolytic cleavage to 5'-phosphooligonucleotide end-products.</text>
        <dbReference type="EC" id="3.1.21.2"/>
    </reaction>
</comment>
<feature type="binding site" evidence="7">
    <location>
        <position position="226"/>
    </location>
    <ligand>
        <name>Zn(2+)</name>
        <dbReference type="ChEBI" id="CHEBI:29105"/>
        <label>3</label>
    </ligand>
</feature>
<feature type="binding site" evidence="7">
    <location>
        <position position="179"/>
    </location>
    <ligand>
        <name>Zn(2+)</name>
        <dbReference type="ChEBI" id="CHEBI:29105"/>
        <label>3</label>
    </ligand>
</feature>
<keyword evidence="7" id="KW-0540">Nuclease</keyword>
<evidence type="ECO:0000256" key="1">
    <source>
        <dbReference type="ARBA" id="ARBA00005340"/>
    </source>
</evidence>
<dbReference type="HAMAP" id="MF_00152">
    <property type="entry name" value="Nfo"/>
    <property type="match status" value="1"/>
</dbReference>
<gene>
    <name evidence="7" type="primary">nfo</name>
    <name evidence="9" type="ORF">LIP50_04365</name>
</gene>
<dbReference type="Proteomes" id="UP001299409">
    <property type="component" value="Unassembled WGS sequence"/>
</dbReference>
<evidence type="ECO:0000256" key="3">
    <source>
        <dbReference type="ARBA" id="ARBA00022763"/>
    </source>
</evidence>
<evidence type="ECO:0000256" key="7">
    <source>
        <dbReference type="HAMAP-Rule" id="MF_00152"/>
    </source>
</evidence>
<dbReference type="EMBL" id="JAJBMB010000003">
    <property type="protein sequence ID" value="MCB5445434.1"/>
    <property type="molecule type" value="Genomic_DNA"/>
</dbReference>
<feature type="domain" description="Xylose isomerase-like TIM barrel" evidence="8">
    <location>
        <begin position="20"/>
        <end position="273"/>
    </location>
</feature>
<feature type="binding site" evidence="7">
    <location>
        <position position="211"/>
    </location>
    <ligand>
        <name>Zn(2+)</name>
        <dbReference type="ChEBI" id="CHEBI:29105"/>
        <label>2</label>
    </ligand>
</feature>
<dbReference type="InterPro" id="IPR001719">
    <property type="entry name" value="AP_endonuc_2"/>
</dbReference>
<keyword evidence="4 7" id="KW-0378">Hydrolase</keyword>
<comment type="cofactor">
    <cofactor evidence="7">
        <name>Zn(2+)</name>
        <dbReference type="ChEBI" id="CHEBI:29105"/>
    </cofactor>
    <text evidence="7">Binds 3 Zn(2+) ions.</text>
</comment>
<feature type="binding site" evidence="7">
    <location>
        <position position="142"/>
    </location>
    <ligand>
        <name>Zn(2+)</name>
        <dbReference type="ChEBI" id="CHEBI:29105"/>
        <label>1</label>
    </ligand>
</feature>
<dbReference type="PROSITE" id="PS00731">
    <property type="entry name" value="AP_NUCLEASE_F2_3"/>
    <property type="match status" value="1"/>
</dbReference>
<feature type="binding site" evidence="7">
    <location>
        <position position="176"/>
    </location>
    <ligand>
        <name>Zn(2+)</name>
        <dbReference type="ChEBI" id="CHEBI:29105"/>
        <label>2</label>
    </ligand>
</feature>
<dbReference type="PROSITE" id="PS51432">
    <property type="entry name" value="AP_NUCLEASE_F2_4"/>
    <property type="match status" value="1"/>
</dbReference>
<keyword evidence="2 7" id="KW-0479">Metal-binding</keyword>
<evidence type="ECO:0000259" key="8">
    <source>
        <dbReference type="Pfam" id="PF01261"/>
    </source>
</evidence>
<dbReference type="PANTHER" id="PTHR21445:SF0">
    <property type="entry name" value="APURINIC-APYRIMIDINIC ENDONUCLEASE"/>
    <property type="match status" value="1"/>
</dbReference>
<dbReference type="InterPro" id="IPR013022">
    <property type="entry name" value="Xyl_isomerase-like_TIM-brl"/>
</dbReference>
<comment type="similarity">
    <text evidence="1 7">Belongs to the AP endonuclease 2 family.</text>
</comment>
<comment type="caution">
    <text evidence="9">The sequence shown here is derived from an EMBL/GenBank/DDBJ whole genome shotgun (WGS) entry which is preliminary data.</text>
</comment>
<sequence length="277" mass="30863">MLNIGCHLSVSKGFENMGKEALSIDANTFQFFTRNPRGGKAKQLDQNDIDKFLKLAKENNFAQLLAHAPYTLNACAADESKREFAVNTFIDDLKRLELTPNNLYNFHPGSHVKQGVDVGIKYITDMLNQALTKEQTTTVLLETMAGKGTEVGRSFEELKAIIDGVEIDEKLGVCLDTCHVFDAGYDIVNNLDGVLEKFDNIIGLDRLKAIHLNDSLNSCGSHKDRHAKIGEGQIGLDAIVRIINHDALKNLPFLLETPNELDGYAKEIELLKSKYIW</sequence>
<dbReference type="EC" id="3.1.21.2" evidence="7"/>
<keyword evidence="7" id="KW-0255">Endonuclease</keyword>
<feature type="binding site" evidence="7">
    <location>
        <position position="142"/>
    </location>
    <ligand>
        <name>Zn(2+)</name>
        <dbReference type="ChEBI" id="CHEBI:29105"/>
        <label>2</label>
    </ligand>
</feature>
<dbReference type="SUPFAM" id="SSF51658">
    <property type="entry name" value="Xylose isomerase-like"/>
    <property type="match status" value="1"/>
</dbReference>
<evidence type="ECO:0000256" key="5">
    <source>
        <dbReference type="ARBA" id="ARBA00022833"/>
    </source>
</evidence>
<feature type="binding site" evidence="7">
    <location>
        <position position="256"/>
    </location>
    <ligand>
        <name>Zn(2+)</name>
        <dbReference type="ChEBI" id="CHEBI:29105"/>
        <label>2</label>
    </ligand>
</feature>
<dbReference type="Gene3D" id="3.20.20.150">
    <property type="entry name" value="Divalent-metal-dependent TIM barrel enzymes"/>
    <property type="match status" value="1"/>
</dbReference>
<keyword evidence="6 7" id="KW-0234">DNA repair</keyword>
<dbReference type="CDD" id="cd00019">
    <property type="entry name" value="AP2Ec"/>
    <property type="match status" value="1"/>
</dbReference>
<dbReference type="SMART" id="SM00518">
    <property type="entry name" value="AP2Ec"/>
    <property type="match status" value="1"/>
</dbReference>
<accession>A0ABS8CVD7</accession>
<dbReference type="InterPro" id="IPR018246">
    <property type="entry name" value="AP_endonuc_F2_Zn_BS"/>
</dbReference>
<reference evidence="9 10" key="1">
    <citation type="submission" date="2021-10" db="EMBL/GenBank/DDBJ databases">
        <title>Collection of gut derived symbiotic bacterial strains cultured from healthy donors.</title>
        <authorList>
            <person name="Lin H."/>
            <person name="Littmann E."/>
            <person name="Claire K."/>
            <person name="Pamer E."/>
        </authorList>
    </citation>
    <scope>NUCLEOTIDE SEQUENCE [LARGE SCALE GENOMIC DNA]</scope>
    <source>
        <strain evidence="9 10">MSK.17.68</strain>
    </source>
</reference>
<evidence type="ECO:0000256" key="2">
    <source>
        <dbReference type="ARBA" id="ARBA00022723"/>
    </source>
</evidence>
<dbReference type="PROSITE" id="PS00730">
    <property type="entry name" value="AP_NUCLEASE_F2_2"/>
    <property type="match status" value="1"/>
</dbReference>
<keyword evidence="10" id="KW-1185">Reference proteome</keyword>
<dbReference type="NCBIfam" id="TIGR00587">
    <property type="entry name" value="nfo"/>
    <property type="match status" value="1"/>
</dbReference>
<feature type="binding site" evidence="7">
    <location>
        <position position="224"/>
    </location>
    <ligand>
        <name>Zn(2+)</name>
        <dbReference type="ChEBI" id="CHEBI:29105"/>
        <label>3</label>
    </ligand>
</feature>
<dbReference type="RefSeq" id="WP_022071281.1">
    <property type="nucleotide sequence ID" value="NZ_BAABXU010000001.1"/>
</dbReference>
<feature type="binding site" evidence="7">
    <location>
        <position position="67"/>
    </location>
    <ligand>
        <name>Zn(2+)</name>
        <dbReference type="ChEBI" id="CHEBI:29105"/>
        <label>1</label>
    </ligand>
</feature>
<evidence type="ECO:0000313" key="9">
    <source>
        <dbReference type="EMBL" id="MCB5445434.1"/>
    </source>
</evidence>
<keyword evidence="5 7" id="KW-0862">Zinc</keyword>
<keyword evidence="3 7" id="KW-0227">DNA damage</keyword>
<comment type="function">
    <text evidence="7">Endonuclease IV plays a role in DNA repair. It cleaves phosphodiester bonds at apurinic or apyrimidinic (AP) sites, generating a 3'-hydroxyl group and a 5'-terminal sugar phosphate.</text>
</comment>
<dbReference type="PANTHER" id="PTHR21445">
    <property type="entry name" value="ENDONUCLEASE IV ENDODEOXYRIBONUCLEASE IV"/>
    <property type="match status" value="1"/>
</dbReference>
<organism evidence="9 10">
    <name type="scientific">Intestinibacter bartlettii</name>
    <dbReference type="NCBI Taxonomy" id="261299"/>
    <lineage>
        <taxon>Bacteria</taxon>
        <taxon>Bacillati</taxon>
        <taxon>Bacillota</taxon>
        <taxon>Clostridia</taxon>
        <taxon>Peptostreptococcales</taxon>
        <taxon>Peptostreptococcaceae</taxon>
        <taxon>Intestinibacter</taxon>
    </lineage>
</organism>
<evidence type="ECO:0000256" key="4">
    <source>
        <dbReference type="ARBA" id="ARBA00022801"/>
    </source>
</evidence>